<dbReference type="Proteomes" id="UP000777438">
    <property type="component" value="Unassembled WGS sequence"/>
</dbReference>
<proteinExistence type="predicted"/>
<feature type="compositionally biased region" description="Low complexity" evidence="1">
    <location>
        <begin position="761"/>
        <end position="770"/>
    </location>
</feature>
<feature type="compositionally biased region" description="Polar residues" evidence="1">
    <location>
        <begin position="209"/>
        <end position="223"/>
    </location>
</feature>
<feature type="compositionally biased region" description="Polar residues" evidence="1">
    <location>
        <begin position="904"/>
        <end position="917"/>
    </location>
</feature>
<dbReference type="EMBL" id="JAGPYM010000003">
    <property type="protein sequence ID" value="KAH6896583.1"/>
    <property type="molecule type" value="Genomic_DNA"/>
</dbReference>
<feature type="compositionally biased region" description="Polar residues" evidence="1">
    <location>
        <begin position="607"/>
        <end position="617"/>
    </location>
</feature>
<feature type="compositionally biased region" description="Low complexity" evidence="1">
    <location>
        <begin position="973"/>
        <end position="982"/>
    </location>
</feature>
<reference evidence="2 3" key="1">
    <citation type="journal article" date="2021" name="Nat. Commun.">
        <title>Genetic determinants of endophytism in the Arabidopsis root mycobiome.</title>
        <authorList>
            <person name="Mesny F."/>
            <person name="Miyauchi S."/>
            <person name="Thiergart T."/>
            <person name="Pickel B."/>
            <person name="Atanasova L."/>
            <person name="Karlsson M."/>
            <person name="Huettel B."/>
            <person name="Barry K.W."/>
            <person name="Haridas S."/>
            <person name="Chen C."/>
            <person name="Bauer D."/>
            <person name="Andreopoulos W."/>
            <person name="Pangilinan J."/>
            <person name="LaButti K."/>
            <person name="Riley R."/>
            <person name="Lipzen A."/>
            <person name="Clum A."/>
            <person name="Drula E."/>
            <person name="Henrissat B."/>
            <person name="Kohler A."/>
            <person name="Grigoriev I.V."/>
            <person name="Martin F.M."/>
            <person name="Hacquard S."/>
        </authorList>
    </citation>
    <scope>NUCLEOTIDE SEQUENCE [LARGE SCALE GENOMIC DNA]</scope>
    <source>
        <strain evidence="2 3">MPI-CAGE-CH-0241</strain>
    </source>
</reference>
<gene>
    <name evidence="2" type="ORF">B0T10DRAFT_474648</name>
</gene>
<keyword evidence="3" id="KW-1185">Reference proteome</keyword>
<dbReference type="OrthoDB" id="5419922at2759"/>
<feature type="region of interest" description="Disordered" evidence="1">
    <location>
        <begin position="167"/>
        <end position="354"/>
    </location>
</feature>
<evidence type="ECO:0008006" key="4">
    <source>
        <dbReference type="Google" id="ProtNLM"/>
    </source>
</evidence>
<feature type="compositionally biased region" description="Polar residues" evidence="1">
    <location>
        <begin position="90"/>
        <end position="100"/>
    </location>
</feature>
<organism evidence="2 3">
    <name type="scientific">Thelonectria olida</name>
    <dbReference type="NCBI Taxonomy" id="1576542"/>
    <lineage>
        <taxon>Eukaryota</taxon>
        <taxon>Fungi</taxon>
        <taxon>Dikarya</taxon>
        <taxon>Ascomycota</taxon>
        <taxon>Pezizomycotina</taxon>
        <taxon>Sordariomycetes</taxon>
        <taxon>Hypocreomycetidae</taxon>
        <taxon>Hypocreales</taxon>
        <taxon>Nectriaceae</taxon>
        <taxon>Thelonectria</taxon>
    </lineage>
</organism>
<dbReference type="AlphaFoldDB" id="A0A9P8WE20"/>
<sequence length="1125" mass="122279">MQRVEGMAEESWGEDTIYCEAVCAPEDVLYEGSDDEDYDCPTSRRQRYEAAGQRFLDGQMPFLMTATLKGPFDAASGWVNPWRSKRRTGTRQSPQKAPNTSKRKRNVSIAETQFPQHDSLECHLPSPESLKHAPVDENHPFLEGDELDMVQKWRRSVQPPAKEEFWAVPPRGSRSKRKRKAVGSEWLKKLASKRRRTEVMESGPVDSPLKQSAPPQRGANTSFRIAPDLPSSAVTVRTLRRHKSDSPQVKDADGDDTLADSLKISFTSAPSRLQSPKHPSPKDLKLAIHDEAKSSEEELSAMKAAATLSSPVSQRREPQSVQKSPHGLYQQILENPSDQASQKPSSENVEAVNENFCTQQDGSFLFKMRPKLSKPDHVDKSDNVETESWSGLSGPDNEESGVVTSDNEMSEPANLLKSIQTDTPVAKNDSMEVDEDLPSSELSSLASDDVQVPGFVDECHDEMAIASHASTASDASNQSSINADDSEEAPEDPVETQVEEYDSISVVECSDIEDATDPQIAHDTTESGLNDGSGEAQVVVEHDAIPAEDASETNAAIDVNMGCDTTMGCDSITVTEENEVFHAKLRSDEGLDTSTTEQPIRREEPANNDSVSESATGSEMKEPKQSSPPNPIVPNATDSDSASESETESENGDDTGIAPSQASEPKTVESVPNSHPSLPDHPSFSLLKSSVKRLVPKSSWTKLSHMPRQINSSPPRPASIPKGFARLLHEAPQSSAPANLFGKQQNVGASQIEQVQETPRSSSIIQSSPSNMQAPARQSPSVNAIGASQQPGSPSQHISASQQSPWASSKLSQYASRALDVMPLEAMVGTPQKDDSPAIVVAQTPWPNEPIKLPMAPPDIVRVPVKAPTQLSASRVNRGWPSGQSQSVMPASTRTPAARPSTPEPQFSVKSFASFMSPSPERCPRTNKGPAWRDSGSRLPSTQGIIASATENPWDGGVSQRRVRWAPLPHELSSPASSTPHTSTERPVSPPPTMSLAELPTSRDDKFHHHFKAVARRSESSRNQRARILPTASQRSLASPAPLAMAETFLAADHRRQPSSSDETSPDVRPGHVVRLPDSQEPIDIVEDVMREMGDLLGTWDVDTELEQARKGGGIQMSQLTQGPW</sequence>
<feature type="region of interest" description="Disordered" evidence="1">
    <location>
        <begin position="469"/>
        <end position="497"/>
    </location>
</feature>
<feature type="compositionally biased region" description="Basic and acidic residues" evidence="1">
    <location>
        <begin position="280"/>
        <end position="296"/>
    </location>
</feature>
<feature type="region of interest" description="Disordered" evidence="1">
    <location>
        <begin position="78"/>
        <end position="147"/>
    </location>
</feature>
<feature type="compositionally biased region" description="Polar residues" evidence="1">
    <location>
        <begin position="307"/>
        <end position="323"/>
    </location>
</feature>
<feature type="compositionally biased region" description="Polar residues" evidence="1">
    <location>
        <begin position="882"/>
        <end position="895"/>
    </location>
</feature>
<feature type="compositionally biased region" description="Acidic residues" evidence="1">
    <location>
        <begin position="641"/>
        <end position="653"/>
    </location>
</feature>
<comment type="caution">
    <text evidence="2">The sequence shown here is derived from an EMBL/GenBank/DDBJ whole genome shotgun (WGS) entry which is preliminary data.</text>
</comment>
<evidence type="ECO:0000313" key="2">
    <source>
        <dbReference type="EMBL" id="KAH6896583.1"/>
    </source>
</evidence>
<evidence type="ECO:0000256" key="1">
    <source>
        <dbReference type="SAM" id="MobiDB-lite"/>
    </source>
</evidence>
<feature type="region of interest" description="Disordered" evidence="1">
    <location>
        <begin position="871"/>
        <end position="1075"/>
    </location>
</feature>
<feature type="compositionally biased region" description="Polar residues" evidence="1">
    <location>
        <begin position="658"/>
        <end position="676"/>
    </location>
</feature>
<feature type="compositionally biased region" description="Polar residues" evidence="1">
    <location>
        <begin position="264"/>
        <end position="274"/>
    </location>
</feature>
<feature type="compositionally biased region" description="Polar residues" evidence="1">
    <location>
        <begin position="469"/>
        <end position="483"/>
    </location>
</feature>
<feature type="compositionally biased region" description="Polar residues" evidence="1">
    <location>
        <begin position="732"/>
        <end position="760"/>
    </location>
</feature>
<feature type="compositionally biased region" description="Basic and acidic residues" evidence="1">
    <location>
        <begin position="373"/>
        <end position="383"/>
    </location>
</feature>
<feature type="compositionally biased region" description="Polar residues" evidence="1">
    <location>
        <begin position="332"/>
        <end position="348"/>
    </location>
</feature>
<feature type="compositionally biased region" description="Basic and acidic residues" evidence="1">
    <location>
        <begin position="129"/>
        <end position="142"/>
    </location>
</feature>
<protein>
    <recommendedName>
        <fullName evidence="4">Protamine P1</fullName>
    </recommendedName>
</protein>
<feature type="compositionally biased region" description="Acidic residues" evidence="1">
    <location>
        <begin position="484"/>
        <end position="497"/>
    </location>
</feature>
<feature type="region of interest" description="Disordered" evidence="1">
    <location>
        <begin position="583"/>
        <end position="812"/>
    </location>
</feature>
<name>A0A9P8WE20_9HYPO</name>
<evidence type="ECO:0000313" key="3">
    <source>
        <dbReference type="Proteomes" id="UP000777438"/>
    </source>
</evidence>
<feature type="compositionally biased region" description="Polar residues" evidence="1">
    <location>
        <begin position="771"/>
        <end position="812"/>
    </location>
</feature>
<accession>A0A9P8WE20</accession>
<feature type="compositionally biased region" description="Polar residues" evidence="1">
    <location>
        <begin position="938"/>
        <end position="951"/>
    </location>
</feature>
<feature type="region of interest" description="Disordered" evidence="1">
    <location>
        <begin position="373"/>
        <end position="446"/>
    </location>
</feature>